<gene>
    <name evidence="2" type="ORF">DM02DRAFT_727880</name>
</gene>
<keyword evidence="1" id="KW-0732">Signal</keyword>
<dbReference type="EMBL" id="KZ805357">
    <property type="protein sequence ID" value="PVI01464.1"/>
    <property type="molecule type" value="Genomic_DNA"/>
</dbReference>
<sequence>MLFNKALAILSTISLTAALPTNATSPNSTLSIASEAGINSDQHTPHHHIHCHHYLSPKCRARGLQPHTGIDRIWDAIAEFALFYSPSSSGAAHPPTPHRS</sequence>
<feature type="signal peptide" evidence="1">
    <location>
        <begin position="1"/>
        <end position="18"/>
    </location>
</feature>
<feature type="chain" id="PRO_5015853021" evidence="1">
    <location>
        <begin position="19"/>
        <end position="100"/>
    </location>
</feature>
<proteinExistence type="predicted"/>
<dbReference type="AlphaFoldDB" id="A0A2V1DVY5"/>
<name>A0A2V1DVY5_9PLEO</name>
<evidence type="ECO:0000313" key="3">
    <source>
        <dbReference type="Proteomes" id="UP000244855"/>
    </source>
</evidence>
<dbReference type="Proteomes" id="UP000244855">
    <property type="component" value="Unassembled WGS sequence"/>
</dbReference>
<organism evidence="2 3">
    <name type="scientific">Periconia macrospinosa</name>
    <dbReference type="NCBI Taxonomy" id="97972"/>
    <lineage>
        <taxon>Eukaryota</taxon>
        <taxon>Fungi</taxon>
        <taxon>Dikarya</taxon>
        <taxon>Ascomycota</taxon>
        <taxon>Pezizomycotina</taxon>
        <taxon>Dothideomycetes</taxon>
        <taxon>Pleosporomycetidae</taxon>
        <taxon>Pleosporales</taxon>
        <taxon>Massarineae</taxon>
        <taxon>Periconiaceae</taxon>
        <taxon>Periconia</taxon>
    </lineage>
</organism>
<reference evidence="2 3" key="1">
    <citation type="journal article" date="2018" name="Sci. Rep.">
        <title>Comparative genomics provides insights into the lifestyle and reveals functional heterogeneity of dark septate endophytic fungi.</title>
        <authorList>
            <person name="Knapp D.G."/>
            <person name="Nemeth J.B."/>
            <person name="Barry K."/>
            <person name="Hainaut M."/>
            <person name="Henrissat B."/>
            <person name="Johnson J."/>
            <person name="Kuo A."/>
            <person name="Lim J.H.P."/>
            <person name="Lipzen A."/>
            <person name="Nolan M."/>
            <person name="Ohm R.A."/>
            <person name="Tamas L."/>
            <person name="Grigoriev I.V."/>
            <person name="Spatafora J.W."/>
            <person name="Nagy L.G."/>
            <person name="Kovacs G.M."/>
        </authorList>
    </citation>
    <scope>NUCLEOTIDE SEQUENCE [LARGE SCALE GENOMIC DNA]</scope>
    <source>
        <strain evidence="2 3">DSE2036</strain>
    </source>
</reference>
<evidence type="ECO:0000313" key="2">
    <source>
        <dbReference type="EMBL" id="PVI01464.1"/>
    </source>
</evidence>
<keyword evidence="3" id="KW-1185">Reference proteome</keyword>
<evidence type="ECO:0000256" key="1">
    <source>
        <dbReference type="SAM" id="SignalP"/>
    </source>
</evidence>
<accession>A0A2V1DVY5</accession>
<protein>
    <submittedName>
        <fullName evidence="2">Uncharacterized protein</fullName>
    </submittedName>
</protein>